<evidence type="ECO:0000313" key="2">
    <source>
        <dbReference type="Proteomes" id="UP000663505"/>
    </source>
</evidence>
<gene>
    <name evidence="1" type="ORF">JZ786_24675</name>
</gene>
<dbReference type="Proteomes" id="UP000663505">
    <property type="component" value="Plasmid unnamed"/>
</dbReference>
<name>A0A9X7W476_9BACL</name>
<dbReference type="KEGG" id="afx:JZ786_24675"/>
<reference evidence="1 2" key="1">
    <citation type="submission" date="2021-02" db="EMBL/GenBank/DDBJ databases">
        <title>Alicyclobacillus curvatus sp. nov. and Alicyclobacillus mengziensis sp. nov., two acidophilic bacteria isolated from acid mine drainage.</title>
        <authorList>
            <person name="Huang Y."/>
        </authorList>
    </citation>
    <scope>NUCLEOTIDE SEQUENCE [LARGE SCALE GENOMIC DNA]</scope>
    <source>
        <strain evidence="1 2">S30H14</strain>
        <plasmid evidence="1 2">unnamed</plasmid>
    </source>
</reference>
<keyword evidence="1" id="KW-0614">Plasmid</keyword>
<dbReference type="AlphaFoldDB" id="A0A9X7W476"/>
<organism evidence="1 2">
    <name type="scientific">Alicyclobacillus mengziensis</name>
    <dbReference type="NCBI Taxonomy" id="2931921"/>
    <lineage>
        <taxon>Bacteria</taxon>
        <taxon>Bacillati</taxon>
        <taxon>Bacillota</taxon>
        <taxon>Bacilli</taxon>
        <taxon>Bacillales</taxon>
        <taxon>Alicyclobacillaceae</taxon>
        <taxon>Alicyclobacillus</taxon>
    </lineage>
</organism>
<geneLocation type="plasmid" evidence="1 2">
    <name>unnamed</name>
</geneLocation>
<dbReference type="EMBL" id="CP071183">
    <property type="protein sequence ID" value="QSO50114.1"/>
    <property type="molecule type" value="Genomic_DNA"/>
</dbReference>
<keyword evidence="2" id="KW-1185">Reference proteome</keyword>
<dbReference type="RefSeq" id="WP_206659415.1">
    <property type="nucleotide sequence ID" value="NZ_CP071183.1"/>
</dbReference>
<dbReference type="InterPro" id="IPR036388">
    <property type="entry name" value="WH-like_DNA-bd_sf"/>
</dbReference>
<sequence length="112" mass="12639">MFPNQDMVYPDEVLLDIRRTLTMSEFTVLGKLYEEIEAKKSQGDFPACLPTEIAQQLRMNGSSIRAVVSKLEGAGIIKTSPGFSDARTRVIELRQNAYRLRDLMNEEGITNV</sequence>
<dbReference type="InterPro" id="IPR036390">
    <property type="entry name" value="WH_DNA-bd_sf"/>
</dbReference>
<dbReference type="SUPFAM" id="SSF46785">
    <property type="entry name" value="Winged helix' DNA-binding domain"/>
    <property type="match status" value="1"/>
</dbReference>
<accession>A0A9X7W476</accession>
<protein>
    <submittedName>
        <fullName evidence="1">Uncharacterized protein</fullName>
    </submittedName>
</protein>
<evidence type="ECO:0000313" key="1">
    <source>
        <dbReference type="EMBL" id="QSO50114.1"/>
    </source>
</evidence>
<proteinExistence type="predicted"/>
<dbReference type="Gene3D" id="1.10.10.10">
    <property type="entry name" value="Winged helix-like DNA-binding domain superfamily/Winged helix DNA-binding domain"/>
    <property type="match status" value="1"/>
</dbReference>